<dbReference type="GO" id="GO:0005737">
    <property type="term" value="C:cytoplasm"/>
    <property type="evidence" value="ECO:0007669"/>
    <property type="project" value="TreeGrafter"/>
</dbReference>
<organism evidence="3 4">
    <name type="scientific">Lepidopterella palustris CBS 459.81</name>
    <dbReference type="NCBI Taxonomy" id="1314670"/>
    <lineage>
        <taxon>Eukaryota</taxon>
        <taxon>Fungi</taxon>
        <taxon>Dikarya</taxon>
        <taxon>Ascomycota</taxon>
        <taxon>Pezizomycotina</taxon>
        <taxon>Dothideomycetes</taxon>
        <taxon>Pleosporomycetidae</taxon>
        <taxon>Mytilinidiales</taxon>
        <taxon>Argynnaceae</taxon>
        <taxon>Lepidopterella</taxon>
    </lineage>
</organism>
<reference evidence="3 4" key="1">
    <citation type="journal article" date="2016" name="Nat. Commun.">
        <title>Ectomycorrhizal ecology is imprinted in the genome of the dominant symbiotic fungus Cenococcum geophilum.</title>
        <authorList>
            <consortium name="DOE Joint Genome Institute"/>
            <person name="Peter M."/>
            <person name="Kohler A."/>
            <person name="Ohm R.A."/>
            <person name="Kuo A."/>
            <person name="Krutzmann J."/>
            <person name="Morin E."/>
            <person name="Arend M."/>
            <person name="Barry K.W."/>
            <person name="Binder M."/>
            <person name="Choi C."/>
            <person name="Clum A."/>
            <person name="Copeland A."/>
            <person name="Grisel N."/>
            <person name="Haridas S."/>
            <person name="Kipfer T."/>
            <person name="LaButti K."/>
            <person name="Lindquist E."/>
            <person name="Lipzen A."/>
            <person name="Maire R."/>
            <person name="Meier B."/>
            <person name="Mihaltcheva S."/>
            <person name="Molinier V."/>
            <person name="Murat C."/>
            <person name="Poggeler S."/>
            <person name="Quandt C.A."/>
            <person name="Sperisen C."/>
            <person name="Tritt A."/>
            <person name="Tisserant E."/>
            <person name="Crous P.W."/>
            <person name="Henrissat B."/>
            <person name="Nehls U."/>
            <person name="Egli S."/>
            <person name="Spatafora J.W."/>
            <person name="Grigoriev I.V."/>
            <person name="Martin F.M."/>
        </authorList>
    </citation>
    <scope>NUCLEOTIDE SEQUENCE [LARGE SCALE GENOMIC DNA]</scope>
    <source>
        <strain evidence="3 4">CBS 459.81</strain>
    </source>
</reference>
<dbReference type="SUPFAM" id="SSF56112">
    <property type="entry name" value="Protein kinase-like (PK-like)"/>
    <property type="match status" value="1"/>
</dbReference>
<dbReference type="PANTHER" id="PTHR24361">
    <property type="entry name" value="MITOGEN-ACTIVATED KINASE KINASE KINASE"/>
    <property type="match status" value="1"/>
</dbReference>
<gene>
    <name evidence="3" type="ORF">K432DRAFT_73332</name>
</gene>
<proteinExistence type="predicted"/>
<feature type="compositionally biased region" description="Basic residues" evidence="1">
    <location>
        <begin position="15"/>
        <end position="25"/>
    </location>
</feature>
<protein>
    <submittedName>
        <fullName evidence="3">Kinase-like protein</fullName>
    </submittedName>
</protein>
<dbReference type="EMBL" id="KV744825">
    <property type="protein sequence ID" value="OCK85068.1"/>
    <property type="molecule type" value="Genomic_DNA"/>
</dbReference>
<evidence type="ECO:0000256" key="1">
    <source>
        <dbReference type="SAM" id="MobiDB-lite"/>
    </source>
</evidence>
<dbReference type="InterPro" id="IPR008271">
    <property type="entry name" value="Ser/Thr_kinase_AS"/>
</dbReference>
<dbReference type="OrthoDB" id="310217at2759"/>
<dbReference type="InterPro" id="IPR053235">
    <property type="entry name" value="Ser_Thr_kinase"/>
</dbReference>
<dbReference type="Gene3D" id="3.30.200.20">
    <property type="entry name" value="Phosphorylase Kinase, domain 1"/>
    <property type="match status" value="1"/>
</dbReference>
<dbReference type="Gene3D" id="1.10.510.10">
    <property type="entry name" value="Transferase(Phosphotransferase) domain 1"/>
    <property type="match status" value="1"/>
</dbReference>
<keyword evidence="3" id="KW-0418">Kinase</keyword>
<dbReference type="InterPro" id="IPR011009">
    <property type="entry name" value="Kinase-like_dom_sf"/>
</dbReference>
<dbReference type="Proteomes" id="UP000250266">
    <property type="component" value="Unassembled WGS sequence"/>
</dbReference>
<dbReference type="Pfam" id="PF00069">
    <property type="entry name" value="Pkinase"/>
    <property type="match status" value="1"/>
</dbReference>
<evidence type="ECO:0000313" key="3">
    <source>
        <dbReference type="EMBL" id="OCK85068.1"/>
    </source>
</evidence>
<evidence type="ECO:0000313" key="4">
    <source>
        <dbReference type="Proteomes" id="UP000250266"/>
    </source>
</evidence>
<dbReference type="AlphaFoldDB" id="A0A8E2JJT5"/>
<dbReference type="InterPro" id="IPR000719">
    <property type="entry name" value="Prot_kinase_dom"/>
</dbReference>
<dbReference type="PROSITE" id="PS50011">
    <property type="entry name" value="PROTEIN_KINASE_DOM"/>
    <property type="match status" value="1"/>
</dbReference>
<feature type="compositionally biased region" description="Basic and acidic residues" evidence="1">
    <location>
        <begin position="1"/>
        <end position="14"/>
    </location>
</feature>
<dbReference type="PANTHER" id="PTHR24361:SF613">
    <property type="entry name" value="NUCLEAR RECEPTOR-BINDING PROTEIN-RELATED"/>
    <property type="match status" value="1"/>
</dbReference>
<accession>A0A8E2JJT5</accession>
<dbReference type="GO" id="GO:0005524">
    <property type="term" value="F:ATP binding"/>
    <property type="evidence" value="ECO:0007669"/>
    <property type="project" value="InterPro"/>
</dbReference>
<feature type="region of interest" description="Disordered" evidence="1">
    <location>
        <begin position="1"/>
        <end position="80"/>
    </location>
</feature>
<dbReference type="CDD" id="cd00180">
    <property type="entry name" value="PKc"/>
    <property type="match status" value="1"/>
</dbReference>
<dbReference type="GO" id="GO:0004674">
    <property type="term" value="F:protein serine/threonine kinase activity"/>
    <property type="evidence" value="ECO:0007669"/>
    <property type="project" value="TreeGrafter"/>
</dbReference>
<name>A0A8E2JJT5_9PEZI</name>
<evidence type="ECO:0000259" key="2">
    <source>
        <dbReference type="PROSITE" id="PS50011"/>
    </source>
</evidence>
<dbReference type="SMART" id="SM00220">
    <property type="entry name" value="S_TKc"/>
    <property type="match status" value="1"/>
</dbReference>
<dbReference type="PROSITE" id="PS00108">
    <property type="entry name" value="PROTEIN_KINASE_ST"/>
    <property type="match status" value="1"/>
</dbReference>
<keyword evidence="3" id="KW-0808">Transferase</keyword>
<feature type="domain" description="Protein kinase" evidence="2">
    <location>
        <begin position="102"/>
        <end position="402"/>
    </location>
</feature>
<sequence length="543" mass="61767">MPKAQKDESVPEWRRKQKAVQRLKSRPAPLNVKFKPHHPPSRYIQKPIPPRQRFARTNRFSGQRIKSNGRLRHKPPGNSPDARYRCSVLPQNSLFAPFSSSHKHIRSLGKGGQGEASLWKNVHTGKLVVAKTVNGARNSIPYEAKILQSMPKFVRIISYLGMGSETLTSRGSHLMMLEYCDGGDLYKYRDSMTSKCPEPFIWHVFKQLSQALAFLHSGIELESQRQPWRTIIHRDIKPENVLLAAPGPGEKFPNVKLADFGLARYFSYMASAEDNISLCGTWNWQAPEMPLTTPAGDIWAVGGIIHFLSLGHAPVKKYDVGPKKEWICENVPLCIDRRDAEYFYYLAGHPRHVEHINLHINQDHYSNVLDRWMMRALEVNVNKRITASELVRYVVPSAHVAISLFDRGREILLDRPIYELDGTDDDMLAALQIDVVADEDLNDENRLINVRCSNDEVGKANAPRQGVQRMPARKMSLDLVPEILRLELIAQDSLPFSEAASLLIWMLQPASCHVNPVRLTPVNFCKTSTSRIRNRDTLLALRM</sequence>
<keyword evidence="4" id="KW-1185">Reference proteome</keyword>